<evidence type="ECO:0008006" key="9">
    <source>
        <dbReference type="Google" id="ProtNLM"/>
    </source>
</evidence>
<dbReference type="EMBL" id="AP014548">
    <property type="protein sequence ID" value="BAO55165.1"/>
    <property type="molecule type" value="Genomic_DNA"/>
</dbReference>
<proteinExistence type="predicted"/>
<dbReference type="KEGG" id="nmf:NMS_1156"/>
<feature type="transmembrane region" description="Helical" evidence="6">
    <location>
        <begin position="6"/>
        <end position="28"/>
    </location>
</feature>
<keyword evidence="4 6" id="KW-1133">Transmembrane helix</keyword>
<dbReference type="OrthoDB" id="1451945at2"/>
<protein>
    <recommendedName>
        <fullName evidence="9">Lysine transporter LysE</fullName>
    </recommendedName>
</protein>
<keyword evidence="8" id="KW-1185">Reference proteome</keyword>
<evidence type="ECO:0000256" key="3">
    <source>
        <dbReference type="ARBA" id="ARBA00022692"/>
    </source>
</evidence>
<evidence type="ECO:0000313" key="8">
    <source>
        <dbReference type="Proteomes" id="UP000031760"/>
    </source>
</evidence>
<dbReference type="RefSeq" id="WP_041495818.1">
    <property type="nucleotide sequence ID" value="NZ_AP014548.1"/>
</dbReference>
<evidence type="ECO:0000256" key="5">
    <source>
        <dbReference type="ARBA" id="ARBA00023136"/>
    </source>
</evidence>
<dbReference type="AlphaFoldDB" id="W8VQM9"/>
<evidence type="ECO:0000256" key="4">
    <source>
        <dbReference type="ARBA" id="ARBA00022989"/>
    </source>
</evidence>
<keyword evidence="3 6" id="KW-0812">Transmembrane</keyword>
<keyword evidence="5 6" id="KW-0472">Membrane</keyword>
<feature type="transmembrane region" description="Helical" evidence="6">
    <location>
        <begin position="112"/>
        <end position="137"/>
    </location>
</feature>
<reference evidence="7 8" key="1">
    <citation type="journal article" date="2014" name="Proc. Natl. Acad. Sci. U.S.A.">
        <title>Functional characterization of flavobacteria rhodopsins reveals a unique class of light-driven chloride pump in bacteria.</title>
        <authorList>
            <person name="Yoshizawa S."/>
            <person name="Kumagai Y."/>
            <person name="Kim H."/>
            <person name="Ogura Y."/>
            <person name="Hayashi T."/>
            <person name="Iwasaki W."/>
            <person name="DeLong E.F."/>
            <person name="Kogure K."/>
        </authorList>
    </citation>
    <scope>NUCLEOTIDE SEQUENCE [LARGE SCALE GENOMIC DNA]</scope>
    <source>
        <strain evidence="7 8">S1-08</strain>
    </source>
</reference>
<evidence type="ECO:0000256" key="6">
    <source>
        <dbReference type="SAM" id="Phobius"/>
    </source>
</evidence>
<evidence type="ECO:0000256" key="2">
    <source>
        <dbReference type="ARBA" id="ARBA00022475"/>
    </source>
</evidence>
<keyword evidence="2" id="KW-1003">Cell membrane</keyword>
<sequence>MISFLHFLFGLAIGFVGVIPPGLLNLTAAKVSVKQGRRAAIIFAAGASLVVIVQVYIGVFFSELLSQSPEVLTMLERFAIIIFFGLSIFFLIRARLDSKPQLKPLHKADYKLFGQGIILSALNVFPIPFYIGFSSFLASRNAFEFEFPMAHFFILGATLGTFLMLCAYIKYVKRFGFDSTTFARKVNYLLAFMTMAIAVFTLIRIY</sequence>
<evidence type="ECO:0000256" key="1">
    <source>
        <dbReference type="ARBA" id="ARBA00004651"/>
    </source>
</evidence>
<dbReference type="STRING" id="1454201.NMS_1156"/>
<feature type="transmembrane region" description="Helical" evidence="6">
    <location>
        <begin position="74"/>
        <end position="92"/>
    </location>
</feature>
<accession>W8VQM9</accession>
<dbReference type="GO" id="GO:0005886">
    <property type="term" value="C:plasma membrane"/>
    <property type="evidence" value="ECO:0007669"/>
    <property type="project" value="UniProtKB-SubCell"/>
</dbReference>
<dbReference type="Proteomes" id="UP000031760">
    <property type="component" value="Chromosome"/>
</dbReference>
<dbReference type="HOGENOM" id="CLU_113248_0_0_10"/>
<feature type="transmembrane region" description="Helical" evidence="6">
    <location>
        <begin position="40"/>
        <end position="62"/>
    </location>
</feature>
<evidence type="ECO:0000313" key="7">
    <source>
        <dbReference type="EMBL" id="BAO55165.1"/>
    </source>
</evidence>
<dbReference type="Pfam" id="PF01810">
    <property type="entry name" value="LysE"/>
    <property type="match status" value="1"/>
</dbReference>
<comment type="subcellular location">
    <subcellularLocation>
        <location evidence="1">Cell membrane</location>
        <topology evidence="1">Multi-pass membrane protein</topology>
    </subcellularLocation>
</comment>
<feature type="transmembrane region" description="Helical" evidence="6">
    <location>
        <begin position="149"/>
        <end position="168"/>
    </location>
</feature>
<dbReference type="GO" id="GO:0015171">
    <property type="term" value="F:amino acid transmembrane transporter activity"/>
    <property type="evidence" value="ECO:0007669"/>
    <property type="project" value="TreeGrafter"/>
</dbReference>
<name>W8VQM9_9FLAO</name>
<organism evidence="7 8">
    <name type="scientific">Nonlabens marinus S1-08</name>
    <dbReference type="NCBI Taxonomy" id="1454201"/>
    <lineage>
        <taxon>Bacteria</taxon>
        <taxon>Pseudomonadati</taxon>
        <taxon>Bacteroidota</taxon>
        <taxon>Flavobacteriia</taxon>
        <taxon>Flavobacteriales</taxon>
        <taxon>Flavobacteriaceae</taxon>
        <taxon>Nonlabens</taxon>
    </lineage>
</organism>
<dbReference type="InterPro" id="IPR001123">
    <property type="entry name" value="LeuE-type"/>
</dbReference>
<feature type="transmembrane region" description="Helical" evidence="6">
    <location>
        <begin position="188"/>
        <end position="205"/>
    </location>
</feature>
<dbReference type="PANTHER" id="PTHR30086:SF20">
    <property type="entry name" value="ARGININE EXPORTER PROTEIN ARGO-RELATED"/>
    <property type="match status" value="1"/>
</dbReference>
<gene>
    <name evidence="7" type="ORF">NMS_1156</name>
</gene>
<dbReference type="PANTHER" id="PTHR30086">
    <property type="entry name" value="ARGININE EXPORTER PROTEIN ARGO"/>
    <property type="match status" value="1"/>
</dbReference>